<keyword evidence="3" id="KW-1185">Reference proteome</keyword>
<evidence type="ECO:0000256" key="1">
    <source>
        <dbReference type="SAM" id="MobiDB-lite"/>
    </source>
</evidence>
<evidence type="ECO:0000313" key="3">
    <source>
        <dbReference type="Proteomes" id="UP001595952"/>
    </source>
</evidence>
<organism evidence="2 3">
    <name type="scientific">Deinococcus hohokamensis</name>
    <dbReference type="NCBI Taxonomy" id="309883"/>
    <lineage>
        <taxon>Bacteria</taxon>
        <taxon>Thermotogati</taxon>
        <taxon>Deinococcota</taxon>
        <taxon>Deinococci</taxon>
        <taxon>Deinococcales</taxon>
        <taxon>Deinococcaceae</taxon>
        <taxon>Deinococcus</taxon>
    </lineage>
</organism>
<evidence type="ECO:0008006" key="4">
    <source>
        <dbReference type="Google" id="ProtNLM"/>
    </source>
</evidence>
<dbReference type="RefSeq" id="WP_380060487.1">
    <property type="nucleotide sequence ID" value="NZ_JBHSEI010000001.1"/>
</dbReference>
<protein>
    <recommendedName>
        <fullName evidence="4">Lipoprotein</fullName>
    </recommendedName>
</protein>
<feature type="region of interest" description="Disordered" evidence="1">
    <location>
        <begin position="96"/>
        <end position="124"/>
    </location>
</feature>
<dbReference type="Proteomes" id="UP001595952">
    <property type="component" value="Unassembled WGS sequence"/>
</dbReference>
<accession>A0ABV9I542</accession>
<reference evidence="3" key="1">
    <citation type="journal article" date="2019" name="Int. J. Syst. Evol. Microbiol.">
        <title>The Global Catalogue of Microorganisms (GCM) 10K type strain sequencing project: providing services to taxonomists for standard genome sequencing and annotation.</title>
        <authorList>
            <consortium name="The Broad Institute Genomics Platform"/>
            <consortium name="The Broad Institute Genome Sequencing Center for Infectious Disease"/>
            <person name="Wu L."/>
            <person name="Ma J."/>
        </authorList>
    </citation>
    <scope>NUCLEOTIDE SEQUENCE [LARGE SCALE GENOMIC DNA]</scope>
    <source>
        <strain evidence="3">CCUG 55995</strain>
    </source>
</reference>
<gene>
    <name evidence="2" type="ORF">ACFO0D_03835</name>
</gene>
<sequence>MRKSFQLPLLSSLPALLLACGDRDDLSRYNRVQYSSYEQCMQANRAAVTQGMTNPCQKSGRGAYGPYVRYLGGGTRYVGYTTTGGVATSGLSYDKQGRASSFKAPGVSRGGFTSSARSGGSFGG</sequence>
<proteinExistence type="predicted"/>
<name>A0ABV9I542_9DEIO</name>
<comment type="caution">
    <text evidence="2">The sequence shown here is derived from an EMBL/GenBank/DDBJ whole genome shotgun (WGS) entry which is preliminary data.</text>
</comment>
<evidence type="ECO:0000313" key="2">
    <source>
        <dbReference type="EMBL" id="MFC4637469.1"/>
    </source>
</evidence>
<dbReference type="EMBL" id="JBHSEI010000001">
    <property type="protein sequence ID" value="MFC4637469.1"/>
    <property type="molecule type" value="Genomic_DNA"/>
</dbReference>
<dbReference type="PROSITE" id="PS51257">
    <property type="entry name" value="PROKAR_LIPOPROTEIN"/>
    <property type="match status" value="1"/>
</dbReference>